<dbReference type="GO" id="GO:0004519">
    <property type="term" value="F:endonuclease activity"/>
    <property type="evidence" value="ECO:0007669"/>
    <property type="project" value="UniProtKB-KW"/>
</dbReference>
<dbReference type="Pfam" id="PF13391">
    <property type="entry name" value="HNH_2"/>
    <property type="match status" value="1"/>
</dbReference>
<keyword evidence="2" id="KW-0540">Nuclease</keyword>
<dbReference type="InterPro" id="IPR003615">
    <property type="entry name" value="HNH_nuc"/>
</dbReference>
<comment type="caution">
    <text evidence="2">The sequence shown here is derived from an EMBL/GenBank/DDBJ whole genome shotgun (WGS) entry which is preliminary data.</text>
</comment>
<organism evidence="2 3">
    <name type="scientific">Roseateles agri</name>
    <dbReference type="NCBI Taxonomy" id="3098619"/>
    <lineage>
        <taxon>Bacteria</taxon>
        <taxon>Pseudomonadati</taxon>
        <taxon>Pseudomonadota</taxon>
        <taxon>Betaproteobacteria</taxon>
        <taxon>Burkholderiales</taxon>
        <taxon>Sphaerotilaceae</taxon>
        <taxon>Roseateles</taxon>
    </lineage>
</organism>
<reference evidence="2 3" key="1">
    <citation type="submission" date="2023-11" db="EMBL/GenBank/DDBJ databases">
        <title>Paucibacter sp. nov., isolated from fresh soil in Korea.</title>
        <authorList>
            <person name="Le N.T.T."/>
        </authorList>
    </citation>
    <scope>NUCLEOTIDE SEQUENCE [LARGE SCALE GENOMIC DNA]</scope>
    <source>
        <strain evidence="2 3">R3-3</strain>
    </source>
</reference>
<dbReference type="EMBL" id="JAXCLA010000011">
    <property type="protein sequence ID" value="MDY0748742.1"/>
    <property type="molecule type" value="Genomic_DNA"/>
</dbReference>
<dbReference type="EC" id="3.1.-.-" evidence="2"/>
<dbReference type="GO" id="GO:0016787">
    <property type="term" value="F:hydrolase activity"/>
    <property type="evidence" value="ECO:0007669"/>
    <property type="project" value="UniProtKB-KW"/>
</dbReference>
<gene>
    <name evidence="2" type="ORF">SNE35_29860</name>
</gene>
<keyword evidence="2" id="KW-0378">Hydrolase</keyword>
<keyword evidence="3" id="KW-1185">Reference proteome</keyword>
<dbReference type="Proteomes" id="UP001285263">
    <property type="component" value="Unassembled WGS sequence"/>
</dbReference>
<proteinExistence type="predicted"/>
<sequence length="295" mass="33094">MSKEIARSARSYENEQLAMAHMPALLEPHGFSSVLAKRAHGMKFVEAKAADGKDVRFWLKQGWTGPQKFSAIQFGLFSEPGAAAFPNRHFIKFVEARVASAKSKGASHALLIHMSEGEIVNYVALEVDDVAEAYRRQMALWPKRARNTKTPTLWFEDARNVADTDAVTAVTDLELPLSSIGGVTQEPKGTVDVKKLTAEQEVRMRQQAFRLRVGTRCGWRCVVTGTSVKEVLDAAHLPGKDWRTDNQAEDGVLLRTDIHRLLDRRLAELRDGKFWLDKALRQGEYGELHQRELTG</sequence>
<keyword evidence="2" id="KW-0255">Endonuclease</keyword>
<evidence type="ECO:0000259" key="1">
    <source>
        <dbReference type="Pfam" id="PF13391"/>
    </source>
</evidence>
<feature type="domain" description="HNH nuclease" evidence="1">
    <location>
        <begin position="221"/>
        <end position="266"/>
    </location>
</feature>
<accession>A0ABU5DQZ3</accession>
<evidence type="ECO:0000313" key="2">
    <source>
        <dbReference type="EMBL" id="MDY0748742.1"/>
    </source>
</evidence>
<name>A0ABU5DQZ3_9BURK</name>
<protein>
    <submittedName>
        <fullName evidence="2">HNH endonuclease signature motif containing protein</fullName>
        <ecNumber evidence="2">3.1.-.-</ecNumber>
    </submittedName>
</protein>
<evidence type="ECO:0000313" key="3">
    <source>
        <dbReference type="Proteomes" id="UP001285263"/>
    </source>
</evidence>